<evidence type="ECO:0000313" key="2">
    <source>
        <dbReference type="EMBL" id="SCO92783.1"/>
    </source>
</evidence>
<dbReference type="OrthoDB" id="10289052at2759"/>
<evidence type="ECO:0000313" key="3">
    <source>
        <dbReference type="Proteomes" id="UP000219369"/>
    </source>
</evidence>
<sequence length="454" mass="49360">MAPTTRMRKLPGDAPRAKAMEGNLIAERRVQSKSRRKRRTDGATAKKVQARLQNHEDKVTIDLTVGSACDNQSTENSPRGDRRVSTIKSENTGWHNTQSNGNRTVASDLVQDGVELLGVSQPQPLVPTIDLTDDLNDDESHENSRLTAGNKSEPLNTEATDIIATTNDRGTRPFATEELMVENESEQETSAIELGPQSASCEAVIAAAGDHAEASTINLTPAPNPTSDIGLQEGPIGKAHLGEGLADIGQGTPQEVQRLLKNSLKVVQQHINNLETELKAMDEKRESLQQLLETRNQHAQHLTACLNKSETEAKKLEKRRNKRKGAVDRHMLKTKRQRPSGPVDKTDPPACVQEPTAAASTTVTSPTTHIVLQPPGVGYHGASAHESRPLETGPDTLRGVIHDTVNPAIQSQSADVEEVENQILINSNDSQLPHGTPGLIESRKTWEEVKQSNL</sequence>
<proteinExistence type="predicted"/>
<dbReference type="EMBL" id="FMJY01000013">
    <property type="protein sequence ID" value="SCO92783.1"/>
    <property type="molecule type" value="Genomic_DNA"/>
</dbReference>
<feature type="region of interest" description="Disordered" evidence="1">
    <location>
        <begin position="130"/>
        <end position="152"/>
    </location>
</feature>
<dbReference type="AlphaFoldDB" id="A0A2H3TVZ2"/>
<evidence type="ECO:0000256" key="1">
    <source>
        <dbReference type="SAM" id="MobiDB-lite"/>
    </source>
</evidence>
<reference evidence="3" key="1">
    <citation type="submission" date="2016-09" db="EMBL/GenBank/DDBJ databases">
        <authorList>
            <person name="Guldener U."/>
        </authorList>
    </citation>
    <scope>NUCLEOTIDE SEQUENCE [LARGE SCALE GENOMIC DNA]</scope>
    <source>
        <strain evidence="3">V64-1</strain>
    </source>
</reference>
<dbReference type="Proteomes" id="UP000219369">
    <property type="component" value="Unassembled WGS sequence"/>
</dbReference>
<feature type="compositionally biased region" description="Acidic residues" evidence="1">
    <location>
        <begin position="131"/>
        <end position="140"/>
    </location>
</feature>
<organism evidence="2 3">
    <name type="scientific">Fusarium oxysporum</name>
    <name type="common">Fusarium vascular wilt</name>
    <dbReference type="NCBI Taxonomy" id="5507"/>
    <lineage>
        <taxon>Eukaryota</taxon>
        <taxon>Fungi</taxon>
        <taxon>Dikarya</taxon>
        <taxon>Ascomycota</taxon>
        <taxon>Pezizomycotina</taxon>
        <taxon>Sordariomycetes</taxon>
        <taxon>Hypocreomycetidae</taxon>
        <taxon>Hypocreales</taxon>
        <taxon>Nectriaceae</taxon>
        <taxon>Fusarium</taxon>
        <taxon>Fusarium oxysporum species complex</taxon>
    </lineage>
</organism>
<gene>
    <name evidence="2" type="ORF">FRV6_16911</name>
</gene>
<protein>
    <submittedName>
        <fullName evidence="2">Uncharacterized protein</fullName>
    </submittedName>
</protein>
<name>A0A2H3TVZ2_FUSOX</name>
<feature type="region of interest" description="Disordered" evidence="1">
    <location>
        <begin position="309"/>
        <end position="351"/>
    </location>
</feature>
<accession>A0A2H3TVZ2</accession>
<feature type="region of interest" description="Disordered" evidence="1">
    <location>
        <begin position="1"/>
        <end position="53"/>
    </location>
</feature>